<organism evidence="2 3">
    <name type="scientific">Agromyces bracchium</name>
    <dbReference type="NCBI Taxonomy" id="88376"/>
    <lineage>
        <taxon>Bacteria</taxon>
        <taxon>Bacillati</taxon>
        <taxon>Actinomycetota</taxon>
        <taxon>Actinomycetes</taxon>
        <taxon>Micrococcales</taxon>
        <taxon>Microbacteriaceae</taxon>
        <taxon>Agromyces</taxon>
    </lineage>
</organism>
<dbReference type="GO" id="GO:0016779">
    <property type="term" value="F:nucleotidyltransferase activity"/>
    <property type="evidence" value="ECO:0007669"/>
    <property type="project" value="InterPro"/>
</dbReference>
<dbReference type="Gene3D" id="3.30.460.10">
    <property type="entry name" value="Beta Polymerase, domain 2"/>
    <property type="match status" value="1"/>
</dbReference>
<dbReference type="Proteomes" id="UP000433071">
    <property type="component" value="Unassembled WGS sequence"/>
</dbReference>
<dbReference type="InterPro" id="IPR002934">
    <property type="entry name" value="Polymerase_NTP_transf_dom"/>
</dbReference>
<proteinExistence type="predicted"/>
<accession>A0A6I3M381</accession>
<dbReference type="EMBL" id="WMLB01000007">
    <property type="protein sequence ID" value="MTH67298.1"/>
    <property type="molecule type" value="Genomic_DNA"/>
</dbReference>
<dbReference type="RefSeq" id="WP_155050423.1">
    <property type="nucleotide sequence ID" value="NZ_BAAAIB010000010.1"/>
</dbReference>
<name>A0A6I3M381_9MICO</name>
<feature type="domain" description="Polymerase nucleotidyl transferase" evidence="1">
    <location>
        <begin position="112"/>
        <end position="144"/>
    </location>
</feature>
<evidence type="ECO:0000259" key="1">
    <source>
        <dbReference type="Pfam" id="PF01909"/>
    </source>
</evidence>
<dbReference type="CDD" id="cd05403">
    <property type="entry name" value="NT_KNTase_like"/>
    <property type="match status" value="1"/>
</dbReference>
<dbReference type="OrthoDB" id="3826063at2"/>
<reference evidence="2 3" key="1">
    <citation type="submission" date="2019-11" db="EMBL/GenBank/DDBJ databases">
        <title>Agromyces kandeliae sp. nov., isolated from mangrove soil.</title>
        <authorList>
            <person name="Wang R."/>
        </authorList>
    </citation>
    <scope>NUCLEOTIDE SEQUENCE [LARGE SCALE GENOMIC DNA]</scope>
    <source>
        <strain evidence="2 3">JCM 11433</strain>
    </source>
</reference>
<dbReference type="SUPFAM" id="SSF46785">
    <property type="entry name" value="Winged helix' DNA-binding domain"/>
    <property type="match status" value="1"/>
</dbReference>
<keyword evidence="3" id="KW-1185">Reference proteome</keyword>
<dbReference type="InterPro" id="IPR036390">
    <property type="entry name" value="WH_DNA-bd_sf"/>
</dbReference>
<sequence length="207" mass="22770">MRLQHPFEAITPSVDGDCLAVLARADHEFTASRLLPLLGRKRSLSGVRNALDRLADQGVVSVRQVGNVNSYSLNRSHMLAPALIDIATARDRLVSRLAAEMAGWQVKPTFGAMFGSAARGDMHTESDIDVLIVHADDVDIELWSEQVAHFQRQVTSWTGNDTRVLSLTESEVLDHGTEDPVLREITRDGIVLAGPTNWLRRRALGIA</sequence>
<dbReference type="SUPFAM" id="SSF81301">
    <property type="entry name" value="Nucleotidyltransferase"/>
    <property type="match status" value="1"/>
</dbReference>
<protein>
    <submittedName>
        <fullName evidence="2">Nucleotidyltransferase domain-containing protein</fullName>
    </submittedName>
</protein>
<evidence type="ECO:0000313" key="2">
    <source>
        <dbReference type="EMBL" id="MTH67298.1"/>
    </source>
</evidence>
<gene>
    <name evidence="2" type="ORF">GJ743_02800</name>
</gene>
<dbReference type="AlphaFoldDB" id="A0A6I3M381"/>
<dbReference type="InterPro" id="IPR043519">
    <property type="entry name" value="NT_sf"/>
</dbReference>
<dbReference type="Pfam" id="PF01909">
    <property type="entry name" value="NTP_transf_2"/>
    <property type="match status" value="1"/>
</dbReference>
<keyword evidence="2" id="KW-0808">Transferase</keyword>
<comment type="caution">
    <text evidence="2">The sequence shown here is derived from an EMBL/GenBank/DDBJ whole genome shotgun (WGS) entry which is preliminary data.</text>
</comment>
<evidence type="ECO:0000313" key="3">
    <source>
        <dbReference type="Proteomes" id="UP000433071"/>
    </source>
</evidence>